<dbReference type="OMA" id="AIFWADG"/>
<feature type="chain" id="PRO_5013863933" description="Mid2 domain-containing protein" evidence="3">
    <location>
        <begin position="21"/>
        <end position="337"/>
    </location>
</feature>
<evidence type="ECO:0000313" key="5">
    <source>
        <dbReference type="Proteomes" id="UP000217790"/>
    </source>
</evidence>
<dbReference type="Proteomes" id="UP000217790">
    <property type="component" value="Unassembled WGS sequence"/>
</dbReference>
<reference evidence="5" key="1">
    <citation type="journal article" date="2017" name="Nat. Ecol. Evol.">
        <title>Genome expansion and lineage-specific genetic innovations in the forest pathogenic fungi Armillaria.</title>
        <authorList>
            <person name="Sipos G."/>
            <person name="Prasanna A.N."/>
            <person name="Walter M.C."/>
            <person name="O'Connor E."/>
            <person name="Balint B."/>
            <person name="Krizsan K."/>
            <person name="Kiss B."/>
            <person name="Hess J."/>
            <person name="Varga T."/>
            <person name="Slot J."/>
            <person name="Riley R."/>
            <person name="Boka B."/>
            <person name="Rigling D."/>
            <person name="Barry K."/>
            <person name="Lee J."/>
            <person name="Mihaltcheva S."/>
            <person name="LaButti K."/>
            <person name="Lipzen A."/>
            <person name="Waldron R."/>
            <person name="Moloney N.M."/>
            <person name="Sperisen C."/>
            <person name="Kredics L."/>
            <person name="Vagvoelgyi C."/>
            <person name="Patrignani A."/>
            <person name="Fitzpatrick D."/>
            <person name="Nagy I."/>
            <person name="Doyle S."/>
            <person name="Anderson J.B."/>
            <person name="Grigoriev I.V."/>
            <person name="Gueldener U."/>
            <person name="Muensterkoetter M."/>
            <person name="Nagy L.G."/>
        </authorList>
    </citation>
    <scope>NUCLEOTIDE SEQUENCE [LARGE SCALE GENOMIC DNA]</scope>
    <source>
        <strain evidence="5">Ar21-2</strain>
    </source>
</reference>
<dbReference type="STRING" id="47427.A0A2H3D5A2"/>
<evidence type="ECO:0000256" key="2">
    <source>
        <dbReference type="SAM" id="Phobius"/>
    </source>
</evidence>
<protein>
    <recommendedName>
        <fullName evidence="6">Mid2 domain-containing protein</fullName>
    </recommendedName>
</protein>
<proteinExistence type="predicted"/>
<feature type="compositionally biased region" description="Basic and acidic residues" evidence="1">
    <location>
        <begin position="319"/>
        <end position="330"/>
    </location>
</feature>
<dbReference type="AlphaFoldDB" id="A0A2H3D5A2"/>
<evidence type="ECO:0000313" key="4">
    <source>
        <dbReference type="EMBL" id="PBK84247.1"/>
    </source>
</evidence>
<dbReference type="OrthoDB" id="3001592at2759"/>
<dbReference type="InParanoid" id="A0A2H3D5A2"/>
<dbReference type="CDD" id="cd12087">
    <property type="entry name" value="TM_EGFR-like"/>
    <property type="match status" value="1"/>
</dbReference>
<keyword evidence="2" id="KW-0812">Transmembrane</keyword>
<name>A0A2H3D5A2_ARMGA</name>
<gene>
    <name evidence="4" type="ORF">ARMGADRAFT_1088698</name>
</gene>
<keyword evidence="2" id="KW-0472">Membrane</keyword>
<evidence type="ECO:0008006" key="6">
    <source>
        <dbReference type="Google" id="ProtNLM"/>
    </source>
</evidence>
<sequence>MTSLPKILFGLSFLVPYLFAQDHTQCVDSGSDWYTSVAGETPCRTYERLRQICNSNYVLGALNPNTPPDTCNDQVADCCCNSIAFGLSMLCLTCQHGIGPNGNGIDAGIGAYQLYLKHGSNSFCTPNTNKSFTNDIQTAVCNNGLKIHDNFYDAIFWADGPWFYTWSREQMEKTNAADGNNPFTHCTSAAVIVTTINVNVTVHNAFPIDVNLTSTVDIAFPPTSLPQSTSISQSNITSLTDSTAASATSAVTLTQAESSSKSLSAGAIARIVVGSIAFVWAITLSLVWLIRRRQRQAAIEHSETSARPFTAYTPVSRNPEGRLREKEQRELPPVYTE</sequence>
<keyword evidence="5" id="KW-1185">Reference proteome</keyword>
<evidence type="ECO:0000256" key="1">
    <source>
        <dbReference type="SAM" id="MobiDB-lite"/>
    </source>
</evidence>
<accession>A0A2H3D5A2</accession>
<feature type="transmembrane region" description="Helical" evidence="2">
    <location>
        <begin position="267"/>
        <end position="290"/>
    </location>
</feature>
<feature type="signal peptide" evidence="3">
    <location>
        <begin position="1"/>
        <end position="20"/>
    </location>
</feature>
<dbReference type="EMBL" id="KZ293700">
    <property type="protein sequence ID" value="PBK84247.1"/>
    <property type="molecule type" value="Genomic_DNA"/>
</dbReference>
<keyword evidence="3" id="KW-0732">Signal</keyword>
<evidence type="ECO:0000256" key="3">
    <source>
        <dbReference type="SAM" id="SignalP"/>
    </source>
</evidence>
<keyword evidence="2" id="KW-1133">Transmembrane helix</keyword>
<feature type="region of interest" description="Disordered" evidence="1">
    <location>
        <begin position="310"/>
        <end position="337"/>
    </location>
</feature>
<organism evidence="4 5">
    <name type="scientific">Armillaria gallica</name>
    <name type="common">Bulbous honey fungus</name>
    <name type="synonym">Armillaria bulbosa</name>
    <dbReference type="NCBI Taxonomy" id="47427"/>
    <lineage>
        <taxon>Eukaryota</taxon>
        <taxon>Fungi</taxon>
        <taxon>Dikarya</taxon>
        <taxon>Basidiomycota</taxon>
        <taxon>Agaricomycotina</taxon>
        <taxon>Agaricomycetes</taxon>
        <taxon>Agaricomycetidae</taxon>
        <taxon>Agaricales</taxon>
        <taxon>Marasmiineae</taxon>
        <taxon>Physalacriaceae</taxon>
        <taxon>Armillaria</taxon>
    </lineage>
</organism>